<evidence type="ECO:0000313" key="1">
    <source>
        <dbReference type="EMBL" id="BBE09481.1"/>
    </source>
</evidence>
<dbReference type="KEGG" id="mcys:MCB1EB_1320"/>
<dbReference type="Proteomes" id="UP000282597">
    <property type="component" value="Chromosome"/>
</dbReference>
<name>A0A2Z6EVM5_9BURK</name>
<accession>A0A2Z6EVM5</accession>
<dbReference type="InterPro" id="IPR011990">
    <property type="entry name" value="TPR-like_helical_dom_sf"/>
</dbReference>
<reference evidence="1 2" key="1">
    <citation type="journal article" date="2018" name="Microbes Environ.">
        <title>Comparative Genomic Insights into Endofungal Lifestyles of Two Bacterial Endosymbionts, Mycoavidus cysteinexigens and Burkholderia rhizoxinica.</title>
        <authorList>
            <person name="Sharmin D."/>
            <person name="Guo Y."/>
            <person name="Nishizawa T."/>
            <person name="Ohshima S."/>
            <person name="Sato Y."/>
            <person name="Takashima Y."/>
            <person name="Narisawa K."/>
            <person name="Ohta H."/>
        </authorList>
    </citation>
    <scope>NUCLEOTIDE SEQUENCE [LARGE SCALE GENOMIC DNA]</scope>
    <source>
        <strain evidence="1 2">B1-EB</strain>
    </source>
</reference>
<organism evidence="1 2">
    <name type="scientific">Mycoavidus cysteinexigens</name>
    <dbReference type="NCBI Taxonomy" id="1553431"/>
    <lineage>
        <taxon>Bacteria</taxon>
        <taxon>Pseudomonadati</taxon>
        <taxon>Pseudomonadota</taxon>
        <taxon>Betaproteobacteria</taxon>
        <taxon>Burkholderiales</taxon>
        <taxon>Burkholderiaceae</taxon>
        <taxon>Mycoavidus</taxon>
    </lineage>
</organism>
<dbReference type="SUPFAM" id="SSF48452">
    <property type="entry name" value="TPR-like"/>
    <property type="match status" value="1"/>
</dbReference>
<gene>
    <name evidence="1" type="ORF">MCB1EB_1320</name>
</gene>
<proteinExistence type="predicted"/>
<dbReference type="EMBL" id="AP018150">
    <property type="protein sequence ID" value="BBE09481.1"/>
    <property type="molecule type" value="Genomic_DNA"/>
</dbReference>
<dbReference type="Gene3D" id="1.25.40.10">
    <property type="entry name" value="Tetratricopeptide repeat domain"/>
    <property type="match status" value="1"/>
</dbReference>
<keyword evidence="2" id="KW-1185">Reference proteome</keyword>
<dbReference type="AlphaFoldDB" id="A0A2Z6EVM5"/>
<sequence length="261" mass="28419">MEIDMNNIQSIGASAPTQTVTLPQLSLLEQGQCALRRAEEQRQKNPEDALNSFNEAQKSFSDALFQNKALSYDERRDIEVGLVRAYFGSGDILRNCGRIEEARASYEKARPYCPNEEIKQKLSSLSFSSQAAHEEREEIVMQLAGGLAGGAVEGLGHIYNVHYNPTALDRQLLAESQRHHSQNLAAAFSALSQLPAVKGRKTVFQSAGGVVGHAIAGENHKVTVTYGLSSTSAVASAPAIPGDIKQQSKELPQPPEEEMER</sequence>
<protein>
    <submittedName>
        <fullName evidence="1">Tetratricopeptide TPR_2</fullName>
    </submittedName>
</protein>
<evidence type="ECO:0000313" key="2">
    <source>
        <dbReference type="Proteomes" id="UP000282597"/>
    </source>
</evidence>